<accession>A0A561VKV7</accession>
<dbReference type="EMBL" id="VIWY01000005">
    <property type="protein sequence ID" value="TWG12214.1"/>
    <property type="molecule type" value="Genomic_DNA"/>
</dbReference>
<proteinExistence type="predicted"/>
<keyword evidence="1" id="KW-0812">Transmembrane</keyword>
<keyword evidence="3" id="KW-1185">Reference proteome</keyword>
<dbReference type="PANTHER" id="PTHR36833">
    <property type="entry name" value="SLR0610 PROTEIN-RELATED"/>
    <property type="match status" value="1"/>
</dbReference>
<dbReference type="InterPro" id="IPR010390">
    <property type="entry name" value="ABC-2_transporter-like"/>
</dbReference>
<keyword evidence="1" id="KW-1133">Transmembrane helix</keyword>
<dbReference type="OrthoDB" id="9788195at2"/>
<comment type="caution">
    <text evidence="2">The sequence shown here is derived from an EMBL/GenBank/DDBJ whole genome shotgun (WGS) entry which is preliminary data.</text>
</comment>
<sequence length="270" mass="28757">MAELRRQIRLYLLMRGAALRGAAQYRGNIAVMVLAGAVYQGSGFAFVGVLLHTFGTVAGWRLGEVAFLYGMRLLAHALWLVTLDGVGQADAAIREGHLDRMLLRPANTLGQLANHTRSLLPFGDLSVALVVFGVALTVADVDLSPGSVAFLLLAVVGGALIEGSAAVLVAGFSVRVPDTWALRTVLFDAFDTLGSYPLSIFGSGVQRVLTYVWPIAFVAFLPASVVLGRTGQLAVPATLGYATPAVGVVLFTLAYRFWRRQLRGYQGVGH</sequence>
<evidence type="ECO:0000313" key="2">
    <source>
        <dbReference type="EMBL" id="TWG12214.1"/>
    </source>
</evidence>
<dbReference type="AlphaFoldDB" id="A0A561VKV7"/>
<feature type="transmembrane region" description="Helical" evidence="1">
    <location>
        <begin position="233"/>
        <end position="255"/>
    </location>
</feature>
<feature type="transmembrane region" description="Helical" evidence="1">
    <location>
        <begin position="208"/>
        <end position="227"/>
    </location>
</feature>
<evidence type="ECO:0000256" key="1">
    <source>
        <dbReference type="SAM" id="Phobius"/>
    </source>
</evidence>
<protein>
    <submittedName>
        <fullName evidence="2">ABC-2 type transport system permease protein</fullName>
    </submittedName>
</protein>
<dbReference type="Proteomes" id="UP000320239">
    <property type="component" value="Unassembled WGS sequence"/>
</dbReference>
<dbReference type="RefSeq" id="WP_122979154.1">
    <property type="nucleotide sequence ID" value="NZ_BOMX01000099.1"/>
</dbReference>
<feature type="transmembrane region" description="Helical" evidence="1">
    <location>
        <begin position="150"/>
        <end position="174"/>
    </location>
</feature>
<organism evidence="2 3">
    <name type="scientific">Actinoplanes teichomyceticus</name>
    <dbReference type="NCBI Taxonomy" id="1867"/>
    <lineage>
        <taxon>Bacteria</taxon>
        <taxon>Bacillati</taxon>
        <taxon>Actinomycetota</taxon>
        <taxon>Actinomycetes</taxon>
        <taxon>Micromonosporales</taxon>
        <taxon>Micromonosporaceae</taxon>
        <taxon>Actinoplanes</taxon>
    </lineage>
</organism>
<dbReference type="Pfam" id="PF06182">
    <property type="entry name" value="ABC2_membrane_6"/>
    <property type="match status" value="1"/>
</dbReference>
<feature type="transmembrane region" description="Helical" evidence="1">
    <location>
        <begin position="29"/>
        <end position="54"/>
    </location>
</feature>
<dbReference type="PANTHER" id="PTHR36833:SF1">
    <property type="entry name" value="INTEGRAL MEMBRANE TRANSPORT PROTEIN"/>
    <property type="match status" value="1"/>
</dbReference>
<name>A0A561VKV7_ACTTI</name>
<feature type="transmembrane region" description="Helical" evidence="1">
    <location>
        <begin position="119"/>
        <end position="138"/>
    </location>
</feature>
<evidence type="ECO:0000313" key="3">
    <source>
        <dbReference type="Proteomes" id="UP000320239"/>
    </source>
</evidence>
<keyword evidence="1" id="KW-0472">Membrane</keyword>
<gene>
    <name evidence="2" type="ORF">FHX34_10581</name>
</gene>
<reference evidence="2 3" key="1">
    <citation type="submission" date="2019-06" db="EMBL/GenBank/DDBJ databases">
        <title>Sequencing the genomes of 1000 actinobacteria strains.</title>
        <authorList>
            <person name="Klenk H.-P."/>
        </authorList>
    </citation>
    <scope>NUCLEOTIDE SEQUENCE [LARGE SCALE GENOMIC DNA]</scope>
    <source>
        <strain evidence="2 3">DSM 43866</strain>
    </source>
</reference>